<evidence type="ECO:0000313" key="5">
    <source>
        <dbReference type="EMBL" id="KAJ9609640.1"/>
    </source>
</evidence>
<feature type="compositionally biased region" description="Low complexity" evidence="4">
    <location>
        <begin position="56"/>
        <end position="66"/>
    </location>
</feature>
<keyword evidence="1" id="KW-0805">Transcription regulation</keyword>
<dbReference type="PANTHER" id="PTHR38791">
    <property type="entry name" value="ZN(II)2CYS6 TRANSCRIPTION FACTOR (EUROFUNG)-RELATED-RELATED"/>
    <property type="match status" value="1"/>
</dbReference>
<evidence type="ECO:0000256" key="3">
    <source>
        <dbReference type="ARBA" id="ARBA00023242"/>
    </source>
</evidence>
<proteinExistence type="predicted"/>
<dbReference type="Proteomes" id="UP001172673">
    <property type="component" value="Unassembled WGS sequence"/>
</dbReference>
<dbReference type="InterPro" id="IPR053175">
    <property type="entry name" value="DHMBA_Reg_Transcription_Factor"/>
</dbReference>
<sequence>MLILQCDEKKPSCNNCIRRQQICPGYADVFDGAHRSQNHVVIRRLEKQNAARDADSTSSTPSSDASLELTPFSSRASTDGASTKPTRPLQWIIYSSTEEERGEDEKMLQLEKAHLPRSAEFDTRTTQITIPVSLRQSPEDASVNFFFRHYTGTIYDYQLHNSLPMLWQPLYLASAVNSPLRLATAAVTVNITMMWSFKGCDARPARKLFTQALTATRQAIDNPSEKAMDELLLTILIFDLYDALVLHYVRNRPHDYGKHKDGALALLRHRGEDNFSTQSGRMLANATRNGFIGYCLDKRIPMPAGSEAFFSHPSLMDSKSTQLESLASQIINTQARLWAIRRGGPFARDIGRLRQAREEIIADAIRIDELMMSWRRGITAQEWLPHYISREDVAPSILAAGFYGSRCAVWVDLIFAQMSNIYTSQRLLTLQIIRQALADEPSLLVDPKYRAYLAKANTTVQSLADSILETVPMHLGDTVVPTNPIYSSGITFPYKVIKDPLTGEKRSIPPLQGTDFKMKAAAAGGWNIFGHLVDLYRLAEPEDDAEPLNLRDGQLNWIKGQVKRLQTTFLYSDPVW</sequence>
<evidence type="ECO:0000256" key="2">
    <source>
        <dbReference type="ARBA" id="ARBA00023163"/>
    </source>
</evidence>
<protein>
    <recommendedName>
        <fullName evidence="7">Zn(2)-C6 fungal-type domain-containing protein</fullName>
    </recommendedName>
</protein>
<evidence type="ECO:0008006" key="7">
    <source>
        <dbReference type="Google" id="ProtNLM"/>
    </source>
</evidence>
<keyword evidence="2" id="KW-0804">Transcription</keyword>
<reference evidence="5" key="1">
    <citation type="submission" date="2022-10" db="EMBL/GenBank/DDBJ databases">
        <title>Culturing micro-colonial fungi from biological soil crusts in the Mojave desert and describing Neophaeococcomyces mojavensis, and introducing the new genera and species Taxawa tesnikishii.</title>
        <authorList>
            <person name="Kurbessoian T."/>
            <person name="Stajich J.E."/>
        </authorList>
    </citation>
    <scope>NUCLEOTIDE SEQUENCE</scope>
    <source>
        <strain evidence="5">TK_41</strain>
    </source>
</reference>
<evidence type="ECO:0000256" key="4">
    <source>
        <dbReference type="SAM" id="MobiDB-lite"/>
    </source>
</evidence>
<dbReference type="PANTHER" id="PTHR38791:SF5">
    <property type="entry name" value="TRANSCRIPTION FACTOR DBAG-RELATED"/>
    <property type="match status" value="1"/>
</dbReference>
<name>A0AA38XAM3_9EURO</name>
<accession>A0AA38XAM3</accession>
<keyword evidence="6" id="KW-1185">Reference proteome</keyword>
<evidence type="ECO:0000313" key="6">
    <source>
        <dbReference type="Proteomes" id="UP001172673"/>
    </source>
</evidence>
<dbReference type="AlphaFoldDB" id="A0AA38XAM3"/>
<dbReference type="EMBL" id="JAPDRK010000008">
    <property type="protein sequence ID" value="KAJ9609640.1"/>
    <property type="molecule type" value="Genomic_DNA"/>
</dbReference>
<evidence type="ECO:0000256" key="1">
    <source>
        <dbReference type="ARBA" id="ARBA00023015"/>
    </source>
</evidence>
<dbReference type="CDD" id="cd00067">
    <property type="entry name" value="GAL4"/>
    <property type="match status" value="1"/>
</dbReference>
<organism evidence="5 6">
    <name type="scientific">Cladophialophora chaetospira</name>
    <dbReference type="NCBI Taxonomy" id="386627"/>
    <lineage>
        <taxon>Eukaryota</taxon>
        <taxon>Fungi</taxon>
        <taxon>Dikarya</taxon>
        <taxon>Ascomycota</taxon>
        <taxon>Pezizomycotina</taxon>
        <taxon>Eurotiomycetes</taxon>
        <taxon>Chaetothyriomycetidae</taxon>
        <taxon>Chaetothyriales</taxon>
        <taxon>Herpotrichiellaceae</taxon>
        <taxon>Cladophialophora</taxon>
    </lineage>
</organism>
<feature type="region of interest" description="Disordered" evidence="4">
    <location>
        <begin position="47"/>
        <end position="84"/>
    </location>
</feature>
<comment type="caution">
    <text evidence="5">The sequence shown here is derived from an EMBL/GenBank/DDBJ whole genome shotgun (WGS) entry which is preliminary data.</text>
</comment>
<dbReference type="InterPro" id="IPR001138">
    <property type="entry name" value="Zn2Cys6_DnaBD"/>
</dbReference>
<feature type="compositionally biased region" description="Polar residues" evidence="4">
    <location>
        <begin position="71"/>
        <end position="84"/>
    </location>
</feature>
<gene>
    <name evidence="5" type="ORF">H2200_005968</name>
</gene>
<dbReference type="GO" id="GO:0008270">
    <property type="term" value="F:zinc ion binding"/>
    <property type="evidence" value="ECO:0007669"/>
    <property type="project" value="InterPro"/>
</dbReference>
<dbReference type="GO" id="GO:0000981">
    <property type="term" value="F:DNA-binding transcription factor activity, RNA polymerase II-specific"/>
    <property type="evidence" value="ECO:0007669"/>
    <property type="project" value="InterPro"/>
</dbReference>
<keyword evidence="3" id="KW-0539">Nucleus</keyword>